<protein>
    <recommendedName>
        <fullName evidence="2">SET domain-containing protein</fullName>
    </recommendedName>
</protein>
<dbReference type="AlphaFoldDB" id="A0A0G4I151"/>
<feature type="region of interest" description="Disordered" evidence="1">
    <location>
        <begin position="366"/>
        <end position="420"/>
    </location>
</feature>
<dbReference type="SUPFAM" id="SSF82199">
    <property type="entry name" value="SET domain"/>
    <property type="match status" value="1"/>
</dbReference>
<feature type="region of interest" description="Disordered" evidence="1">
    <location>
        <begin position="485"/>
        <end position="514"/>
    </location>
</feature>
<proteinExistence type="predicted"/>
<accession>A0A0G4I151</accession>
<dbReference type="PROSITE" id="PS50280">
    <property type="entry name" value="SET"/>
    <property type="match status" value="1"/>
</dbReference>
<organism evidence="3">
    <name type="scientific">Chromera velia CCMP2878</name>
    <dbReference type="NCBI Taxonomy" id="1169474"/>
    <lineage>
        <taxon>Eukaryota</taxon>
        <taxon>Sar</taxon>
        <taxon>Alveolata</taxon>
        <taxon>Colpodellida</taxon>
        <taxon>Chromeraceae</taxon>
        <taxon>Chromera</taxon>
    </lineage>
</organism>
<feature type="compositionally biased region" description="Low complexity" evidence="1">
    <location>
        <begin position="485"/>
        <end position="496"/>
    </location>
</feature>
<feature type="compositionally biased region" description="Basic and acidic residues" evidence="1">
    <location>
        <begin position="550"/>
        <end position="570"/>
    </location>
</feature>
<evidence type="ECO:0000313" key="3">
    <source>
        <dbReference type="EMBL" id="CEM50549.1"/>
    </source>
</evidence>
<feature type="domain" description="SET" evidence="2">
    <location>
        <begin position="29"/>
        <end position="287"/>
    </location>
</feature>
<feature type="compositionally biased region" description="Acidic residues" evidence="1">
    <location>
        <begin position="758"/>
        <end position="794"/>
    </location>
</feature>
<dbReference type="PANTHER" id="PTHR13271">
    <property type="entry name" value="UNCHARACTERIZED PUTATIVE METHYLTRANSFERASE"/>
    <property type="match status" value="1"/>
</dbReference>
<dbReference type="EMBL" id="CDMZ01004699">
    <property type="protein sequence ID" value="CEM50549.1"/>
    <property type="molecule type" value="Genomic_DNA"/>
</dbReference>
<dbReference type="PANTHER" id="PTHR13271:SF145">
    <property type="entry name" value="SET DOMAIN-CONTAINING PROTEIN"/>
    <property type="match status" value="1"/>
</dbReference>
<dbReference type="InterPro" id="IPR001214">
    <property type="entry name" value="SET_dom"/>
</dbReference>
<feature type="compositionally biased region" description="Basic and acidic residues" evidence="1">
    <location>
        <begin position="375"/>
        <end position="397"/>
    </location>
</feature>
<dbReference type="InterPro" id="IPR046341">
    <property type="entry name" value="SET_dom_sf"/>
</dbReference>
<feature type="compositionally biased region" description="Low complexity" evidence="1">
    <location>
        <begin position="398"/>
        <end position="409"/>
    </location>
</feature>
<feature type="region of interest" description="Disordered" evidence="1">
    <location>
        <begin position="545"/>
        <end position="577"/>
    </location>
</feature>
<dbReference type="Pfam" id="PF00856">
    <property type="entry name" value="SET"/>
    <property type="match status" value="1"/>
</dbReference>
<name>A0A0G4I151_9ALVE</name>
<evidence type="ECO:0000259" key="2">
    <source>
        <dbReference type="PROSITE" id="PS50280"/>
    </source>
</evidence>
<feature type="region of interest" description="Disordered" evidence="1">
    <location>
        <begin position="750"/>
        <end position="794"/>
    </location>
</feature>
<dbReference type="Gene3D" id="3.90.1410.10">
    <property type="entry name" value="set domain protein methyltransferase, domain 1"/>
    <property type="match status" value="1"/>
</dbReference>
<dbReference type="GO" id="GO:0016279">
    <property type="term" value="F:protein-lysine N-methyltransferase activity"/>
    <property type="evidence" value="ECO:0007669"/>
    <property type="project" value="TreeGrafter"/>
</dbReference>
<sequence>MQNKGSLSDAEDDRAYAKWLKDSANVLLKKCAIGLFPQTGRGAVATEDIKEGEVVVSVPSDSIILAGGGGAEEIDRVLEDHELVFGNPQSVEQSVALVVTMMAEWCKGDESQWGPYLHNVVGEGWRNVPDLPIFWDRKSKALTVGTSFFEKPGCGFPCSAFEGPEDRHLIDRLWEDRVRPLVEEHYELFIQEGAGGDDEEDEDVERDGETVAEESQELFYVMAAVASSYSFELGDDKYQAMVPFWDMLNHVTGRVNVRLHHCEETDQLQMIASKDIPAWSEVINSYGHLGTGALARSYGFIEPFNVVGLLAAGEETGGPVSPPLPGWLETLVADRSKESLSYNCHERADLPIWFLVEALVVWEKGGKGTGNGKRSGSEEEPGRKKQKVEKEDQKKDQVPLSNSSCLPCPSSLPSPSHPHLVTQLRSSYHRVLGIGEEDEDEEEEEDEETIGLRESAWRRVETLKRLEFLSADGWLSLPLCLPASSSSSSSSSASSSGLTSAKKEAEPEGEEESCGLHRLSVLSSFLLLVSDEWAQLEEHVEGLLEGLEGAESKSEDEKEKTEEKETENSKSHAGISPPFTECLERFLDSRSLSSEVSQTSGAKEGLVDIHRGRVFDFVRFCLEGRVACIAGEGEASDLDIFVKGVEGVLKGQGHEGETELRQFVKGFVWDENSRETAASAVRLVERRVLWSNLGELDRLKARETKEGGGGGESALCGGWSCVMKGDEAKMWREFCWKVWGPPRREGVTVEWLFRGEGGEEEGEDDEEEGDGEMGEDEDENDDEDGEEESDYDSD</sequence>
<evidence type="ECO:0000256" key="1">
    <source>
        <dbReference type="SAM" id="MobiDB-lite"/>
    </source>
</evidence>
<gene>
    <name evidence="3" type="ORF">Cvel_10074</name>
</gene>
<dbReference type="VEuPathDB" id="CryptoDB:Cvel_10074"/>
<reference evidence="3" key="1">
    <citation type="submission" date="2014-11" db="EMBL/GenBank/DDBJ databases">
        <authorList>
            <person name="Otto D Thomas"/>
            <person name="Naeem Raeece"/>
        </authorList>
    </citation>
    <scope>NUCLEOTIDE SEQUENCE</scope>
</reference>
<dbReference type="InterPro" id="IPR050600">
    <property type="entry name" value="SETD3_SETD6_MTase"/>
</dbReference>